<protein>
    <recommendedName>
        <fullName evidence="1">Knr4/Smi1-like domain-containing protein</fullName>
    </recommendedName>
</protein>
<dbReference type="Pfam" id="PF09346">
    <property type="entry name" value="SMI1_KNR4"/>
    <property type="match status" value="1"/>
</dbReference>
<gene>
    <name evidence="2" type="ORF">J2S02_003596</name>
</gene>
<evidence type="ECO:0000313" key="2">
    <source>
        <dbReference type="EMBL" id="MDQ0227251.1"/>
    </source>
</evidence>
<reference evidence="2 3" key="1">
    <citation type="submission" date="2023-07" db="EMBL/GenBank/DDBJ databases">
        <title>Genomic Encyclopedia of Type Strains, Phase IV (KMG-IV): sequencing the most valuable type-strain genomes for metagenomic binning, comparative biology and taxonomic classification.</title>
        <authorList>
            <person name="Goeker M."/>
        </authorList>
    </citation>
    <scope>NUCLEOTIDE SEQUENCE [LARGE SCALE GENOMIC DNA]</scope>
    <source>
        <strain evidence="2 3">DSM 17723</strain>
    </source>
</reference>
<evidence type="ECO:0000259" key="1">
    <source>
        <dbReference type="Pfam" id="PF09346"/>
    </source>
</evidence>
<dbReference type="InterPro" id="IPR037883">
    <property type="entry name" value="Knr4/Smi1-like_sf"/>
</dbReference>
<dbReference type="SUPFAM" id="SSF160631">
    <property type="entry name" value="SMI1/KNR4-like"/>
    <property type="match status" value="1"/>
</dbReference>
<dbReference type="RefSeq" id="WP_095299654.1">
    <property type="nucleotide sequence ID" value="NZ_CADEPK010000320.1"/>
</dbReference>
<proteinExistence type="predicted"/>
<comment type="caution">
    <text evidence="2">The sequence shown here is derived from an EMBL/GenBank/DDBJ whole genome shotgun (WGS) entry which is preliminary data.</text>
</comment>
<keyword evidence="3" id="KW-1185">Reference proteome</keyword>
<dbReference type="Proteomes" id="UP001232245">
    <property type="component" value="Unassembled WGS sequence"/>
</dbReference>
<accession>A0ABT9Z4Q7</accession>
<evidence type="ECO:0000313" key="3">
    <source>
        <dbReference type="Proteomes" id="UP001232245"/>
    </source>
</evidence>
<dbReference type="EMBL" id="JAUSTZ010000008">
    <property type="protein sequence ID" value="MDQ0227251.1"/>
    <property type="molecule type" value="Genomic_DNA"/>
</dbReference>
<sequence length="165" mass="18978">MDRIERLLTKIKSFSNCRILEPKGLPRIDKTKHILPKDLYKFYSLCGGLTLFANEEYPIHIVSPDQLSLANPIIVGELCEEDISANWYIVCIDSNGEYLTIDLSKERLGRCYDSSFDRHGLVGESQIIATSFTDLLERLIQNKGQYSYWLKRDFDSLGDAYDDVE</sequence>
<feature type="domain" description="Knr4/Smi1-like" evidence="1">
    <location>
        <begin position="35"/>
        <end position="138"/>
    </location>
</feature>
<dbReference type="InterPro" id="IPR018958">
    <property type="entry name" value="Knr4/Smi1-like_dom"/>
</dbReference>
<dbReference type="Gene3D" id="3.40.1580.10">
    <property type="entry name" value="SMI1/KNR4-like"/>
    <property type="match status" value="1"/>
</dbReference>
<organism evidence="2 3">
    <name type="scientific">Metabacillus niabensis</name>
    <dbReference type="NCBI Taxonomy" id="324854"/>
    <lineage>
        <taxon>Bacteria</taxon>
        <taxon>Bacillati</taxon>
        <taxon>Bacillota</taxon>
        <taxon>Bacilli</taxon>
        <taxon>Bacillales</taxon>
        <taxon>Bacillaceae</taxon>
        <taxon>Metabacillus</taxon>
    </lineage>
</organism>
<name>A0ABT9Z4Q7_9BACI</name>